<proteinExistence type="inferred from homology"/>
<evidence type="ECO:0000259" key="2">
    <source>
        <dbReference type="Pfam" id="PF19314"/>
    </source>
</evidence>
<accession>A0AAV2S5J6</accession>
<evidence type="ECO:0000256" key="1">
    <source>
        <dbReference type="ARBA" id="ARBA00024336"/>
    </source>
</evidence>
<dbReference type="InterPro" id="IPR019384">
    <property type="entry name" value="FHIP"/>
</dbReference>
<protein>
    <recommendedName>
        <fullName evidence="2">FHF complex subunit HOOK-interacting protein C-terminal domain-containing protein</fullName>
    </recommendedName>
</protein>
<evidence type="ECO:0000313" key="3">
    <source>
        <dbReference type="EMBL" id="CAL4166369.1"/>
    </source>
</evidence>
<dbReference type="Pfam" id="PF19314">
    <property type="entry name" value="DUF5917"/>
    <property type="match status" value="1"/>
</dbReference>
<dbReference type="PANTHER" id="PTHR21705">
    <property type="entry name" value="RAI16 PROTEIN-RELATED"/>
    <property type="match status" value="1"/>
</dbReference>
<feature type="domain" description="FHF complex subunit HOOK-interacting protein C-terminal" evidence="2">
    <location>
        <begin position="205"/>
        <end position="259"/>
    </location>
</feature>
<feature type="non-terminal residue" evidence="3">
    <location>
        <position position="1"/>
    </location>
</feature>
<keyword evidence="4" id="KW-1185">Reference proteome</keyword>
<sequence>ITIPLVIGALTSWLCSEEIGDMGENSEARNSIRHRLLSQCREQPHFLRLLTLRLLQVMLEKPGSLAVQILLLNYLSGRGYHDSTAAEHLQTSWSDEEDERYKHRDSIECSSPGTGKPVSRTMAPPNINKIVKSYLTLVPEELRSTGKEDFDSYLSDAQRQYRETCTWCWSYGWPREAVTPECPSETSSDVSRESKAEAEHAHFYEGPLMQLLLDLLETLPEQDYDINLQVTSLIASLALLPHPHLHEFLLNPTLILSPGV</sequence>
<dbReference type="AlphaFoldDB" id="A0AAV2S5J6"/>
<dbReference type="Proteomes" id="UP001497623">
    <property type="component" value="Unassembled WGS sequence"/>
</dbReference>
<comment type="similarity">
    <text evidence="1">Belongs to the FHIP family.</text>
</comment>
<gene>
    <name evidence="3" type="ORF">MNOR_LOCUS33414</name>
</gene>
<feature type="non-terminal residue" evidence="3">
    <location>
        <position position="260"/>
    </location>
</feature>
<name>A0AAV2S5J6_MEGNR</name>
<reference evidence="3 4" key="1">
    <citation type="submission" date="2024-05" db="EMBL/GenBank/DDBJ databases">
        <authorList>
            <person name="Wallberg A."/>
        </authorList>
    </citation>
    <scope>NUCLEOTIDE SEQUENCE [LARGE SCALE GENOMIC DNA]</scope>
</reference>
<comment type="caution">
    <text evidence="3">The sequence shown here is derived from an EMBL/GenBank/DDBJ whole genome shotgun (WGS) entry which is preliminary data.</text>
</comment>
<dbReference type="EMBL" id="CAXKWB010048080">
    <property type="protein sequence ID" value="CAL4166369.1"/>
    <property type="molecule type" value="Genomic_DNA"/>
</dbReference>
<organism evidence="3 4">
    <name type="scientific">Meganyctiphanes norvegica</name>
    <name type="common">Northern krill</name>
    <name type="synonym">Thysanopoda norvegica</name>
    <dbReference type="NCBI Taxonomy" id="48144"/>
    <lineage>
        <taxon>Eukaryota</taxon>
        <taxon>Metazoa</taxon>
        <taxon>Ecdysozoa</taxon>
        <taxon>Arthropoda</taxon>
        <taxon>Crustacea</taxon>
        <taxon>Multicrustacea</taxon>
        <taxon>Malacostraca</taxon>
        <taxon>Eumalacostraca</taxon>
        <taxon>Eucarida</taxon>
        <taxon>Euphausiacea</taxon>
        <taxon>Euphausiidae</taxon>
        <taxon>Meganyctiphanes</taxon>
    </lineage>
</organism>
<dbReference type="InterPro" id="IPR045669">
    <property type="entry name" value="FHIP_C"/>
</dbReference>
<dbReference type="PANTHER" id="PTHR21705:SF12">
    <property type="entry name" value="FHF COMPLEX SUBUNIT HOOK-INTERACTING PROTEIN C-TERMINAL DOMAIN-CONTAINING PROTEIN"/>
    <property type="match status" value="1"/>
</dbReference>
<evidence type="ECO:0000313" key="4">
    <source>
        <dbReference type="Proteomes" id="UP001497623"/>
    </source>
</evidence>